<accession>A0AAD6SH37</accession>
<dbReference type="EMBL" id="JARJCM010000145">
    <property type="protein sequence ID" value="KAJ7026005.1"/>
    <property type="molecule type" value="Genomic_DNA"/>
</dbReference>
<evidence type="ECO:0000313" key="1">
    <source>
        <dbReference type="EMBL" id="KAJ7021351.1"/>
    </source>
</evidence>
<dbReference type="EMBL" id="JARJCM010000079">
    <property type="protein sequence ID" value="KAJ7031760.1"/>
    <property type="molecule type" value="Genomic_DNA"/>
</dbReference>
<dbReference type="Proteomes" id="UP001218188">
    <property type="component" value="Unassembled WGS sequence"/>
</dbReference>
<comment type="caution">
    <text evidence="2">The sequence shown here is derived from an EMBL/GenBank/DDBJ whole genome shotgun (WGS) entry which is preliminary data.</text>
</comment>
<evidence type="ECO:0000313" key="4">
    <source>
        <dbReference type="Proteomes" id="UP001218188"/>
    </source>
</evidence>
<protein>
    <submittedName>
        <fullName evidence="2">Uncharacterized protein</fullName>
    </submittedName>
</protein>
<keyword evidence="4" id="KW-1185">Reference proteome</keyword>
<reference evidence="2" key="1">
    <citation type="submission" date="2023-03" db="EMBL/GenBank/DDBJ databases">
        <title>Massive genome expansion in bonnet fungi (Mycena s.s.) driven by repeated elements and novel gene families across ecological guilds.</title>
        <authorList>
            <consortium name="Lawrence Berkeley National Laboratory"/>
            <person name="Harder C.B."/>
            <person name="Miyauchi S."/>
            <person name="Viragh M."/>
            <person name="Kuo A."/>
            <person name="Thoen E."/>
            <person name="Andreopoulos B."/>
            <person name="Lu D."/>
            <person name="Skrede I."/>
            <person name="Drula E."/>
            <person name="Henrissat B."/>
            <person name="Morin E."/>
            <person name="Kohler A."/>
            <person name="Barry K."/>
            <person name="LaButti K."/>
            <person name="Morin E."/>
            <person name="Salamov A."/>
            <person name="Lipzen A."/>
            <person name="Mereny Z."/>
            <person name="Hegedus B."/>
            <person name="Baldrian P."/>
            <person name="Stursova M."/>
            <person name="Weitz H."/>
            <person name="Taylor A."/>
            <person name="Grigoriev I.V."/>
            <person name="Nagy L.G."/>
            <person name="Martin F."/>
            <person name="Kauserud H."/>
        </authorList>
    </citation>
    <scope>NUCLEOTIDE SEQUENCE</scope>
    <source>
        <strain evidence="2">CBHHK200</strain>
    </source>
</reference>
<dbReference type="EMBL" id="JARJCM010000235">
    <property type="protein sequence ID" value="KAJ7021351.1"/>
    <property type="molecule type" value="Genomic_DNA"/>
</dbReference>
<gene>
    <name evidence="3" type="ORF">C8F04DRAFT_959921</name>
    <name evidence="2" type="ORF">C8F04DRAFT_966971</name>
    <name evidence="1" type="ORF">C8F04DRAFT_972991</name>
</gene>
<proteinExistence type="predicted"/>
<evidence type="ECO:0000313" key="2">
    <source>
        <dbReference type="EMBL" id="KAJ7026005.1"/>
    </source>
</evidence>
<evidence type="ECO:0000313" key="3">
    <source>
        <dbReference type="EMBL" id="KAJ7031760.1"/>
    </source>
</evidence>
<name>A0AAD6SH37_9AGAR</name>
<sequence length="277" mass="32897">MTEEDFRIDVLGSPKSPWNQSAARVFTRFFIDENDFPPTLEVHTAIRNAVTAHIETIIRRYKQSHKSQPERLLYRSMDRRQSRKYKLFYRRRRVAYAFEPLRRQIPMLEYLGVDGMSSDDSEREDRPDHPFQYSIRPPRWRATRVEPWLRMFDSIHNILRRKSAGTHPGAFPRIRTATNRKSANTKFVAGLPANAYDPQWMNEDVLRKYDIHAVSNYDFVHDEDVILYAVNNLHSFPLLTHLCQVGHTPIVSVFRPYTVRTYRRQRLEDRDTPVACF</sequence>
<organism evidence="2 4">
    <name type="scientific">Mycena alexandri</name>
    <dbReference type="NCBI Taxonomy" id="1745969"/>
    <lineage>
        <taxon>Eukaryota</taxon>
        <taxon>Fungi</taxon>
        <taxon>Dikarya</taxon>
        <taxon>Basidiomycota</taxon>
        <taxon>Agaricomycotina</taxon>
        <taxon>Agaricomycetes</taxon>
        <taxon>Agaricomycetidae</taxon>
        <taxon>Agaricales</taxon>
        <taxon>Marasmiineae</taxon>
        <taxon>Mycenaceae</taxon>
        <taxon>Mycena</taxon>
    </lineage>
</organism>
<dbReference type="AlphaFoldDB" id="A0AAD6SH37"/>